<keyword evidence="3" id="KW-1185">Reference proteome</keyword>
<keyword evidence="1" id="KW-0812">Transmembrane</keyword>
<dbReference type="InParanoid" id="A0LSS8"/>
<dbReference type="STRING" id="351607.Acel_0715"/>
<sequence>MTSQWITRAGRWIAWVAMELTIGIHVALTPMHLEEKFYIGVLFTIGNAALFAAMLFLMSARLHVVGWLLAAATSAVEFGAFLASRTIGLPGGYREGWISAPEDLLGLVSLACEVVVIALALWVGLAGPRATRDQAADGRATNGAPSPVRALFIEQVRRQISIGDITR</sequence>
<dbReference type="RefSeq" id="WP_011719551.1">
    <property type="nucleotide sequence ID" value="NC_008578.1"/>
</dbReference>
<feature type="transmembrane region" description="Helical" evidence="1">
    <location>
        <begin position="12"/>
        <end position="31"/>
    </location>
</feature>
<gene>
    <name evidence="2" type="ordered locus">Acel_0715</name>
</gene>
<dbReference type="KEGG" id="ace:Acel_0715"/>
<organism evidence="2 3">
    <name type="scientific">Acidothermus cellulolyticus (strain ATCC 43068 / DSM 8971 / 11B)</name>
    <dbReference type="NCBI Taxonomy" id="351607"/>
    <lineage>
        <taxon>Bacteria</taxon>
        <taxon>Bacillati</taxon>
        <taxon>Actinomycetota</taxon>
        <taxon>Actinomycetes</taxon>
        <taxon>Acidothermales</taxon>
        <taxon>Acidothermaceae</taxon>
        <taxon>Acidothermus</taxon>
    </lineage>
</organism>
<protein>
    <submittedName>
        <fullName evidence="2">Uncharacterized protein</fullName>
    </submittedName>
</protein>
<evidence type="ECO:0000256" key="1">
    <source>
        <dbReference type="SAM" id="Phobius"/>
    </source>
</evidence>
<feature type="transmembrane region" description="Helical" evidence="1">
    <location>
        <begin position="64"/>
        <end position="84"/>
    </location>
</feature>
<proteinExistence type="predicted"/>
<feature type="transmembrane region" description="Helical" evidence="1">
    <location>
        <begin position="37"/>
        <end position="57"/>
    </location>
</feature>
<reference evidence="2 3" key="1">
    <citation type="journal article" date="2009" name="Genome Res.">
        <title>Complete genome of the cellulolytic thermophile Acidothermus cellulolyticus 11B provides insights into its ecophysiological and evolutionary adaptations.</title>
        <authorList>
            <person name="Barabote R.D."/>
            <person name="Xie G."/>
            <person name="Leu D.H."/>
            <person name="Normand P."/>
            <person name="Necsulea A."/>
            <person name="Daubin V."/>
            <person name="Medigue C."/>
            <person name="Adney W.S."/>
            <person name="Xu X.C."/>
            <person name="Lapidus A."/>
            <person name="Parales R.E."/>
            <person name="Detter C."/>
            <person name="Pujic P."/>
            <person name="Bruce D."/>
            <person name="Lavire C."/>
            <person name="Challacombe J.F."/>
            <person name="Brettin T.S."/>
            <person name="Berry A.M."/>
        </authorList>
    </citation>
    <scope>NUCLEOTIDE SEQUENCE [LARGE SCALE GENOMIC DNA]</scope>
    <source>
        <strain evidence="3">ATCC 43068 / DSM 8971 / 11B</strain>
    </source>
</reference>
<keyword evidence="1" id="KW-1133">Transmembrane helix</keyword>
<evidence type="ECO:0000313" key="2">
    <source>
        <dbReference type="EMBL" id="ABK52488.1"/>
    </source>
</evidence>
<dbReference type="HOGENOM" id="CLU_1591010_0_0_11"/>
<feature type="transmembrane region" description="Helical" evidence="1">
    <location>
        <begin position="104"/>
        <end position="125"/>
    </location>
</feature>
<dbReference type="AlphaFoldDB" id="A0LSS8"/>
<dbReference type="EMBL" id="CP000481">
    <property type="protein sequence ID" value="ABK52488.1"/>
    <property type="molecule type" value="Genomic_DNA"/>
</dbReference>
<name>A0LSS8_ACIC1</name>
<dbReference type="OrthoDB" id="4222616at2"/>
<keyword evidence="1" id="KW-0472">Membrane</keyword>
<evidence type="ECO:0000313" key="3">
    <source>
        <dbReference type="Proteomes" id="UP000008221"/>
    </source>
</evidence>
<accession>A0LSS8</accession>
<dbReference type="Proteomes" id="UP000008221">
    <property type="component" value="Chromosome"/>
</dbReference>